<evidence type="ECO:0000256" key="3">
    <source>
        <dbReference type="ARBA" id="ARBA00013208"/>
    </source>
</evidence>
<dbReference type="GO" id="GO:0009003">
    <property type="term" value="F:signal peptidase activity"/>
    <property type="evidence" value="ECO:0007669"/>
    <property type="project" value="UniProtKB-EC"/>
</dbReference>
<dbReference type="Gene3D" id="2.10.109.10">
    <property type="entry name" value="Umud Fragment, subunit A"/>
    <property type="match status" value="1"/>
</dbReference>
<evidence type="ECO:0000256" key="2">
    <source>
        <dbReference type="ARBA" id="ARBA00009370"/>
    </source>
</evidence>
<dbReference type="EC" id="3.4.21.89" evidence="3"/>
<dbReference type="PANTHER" id="PTHR43390:SF1">
    <property type="entry name" value="CHLOROPLAST PROCESSING PEPTIDASE"/>
    <property type="match status" value="1"/>
</dbReference>
<dbReference type="SUPFAM" id="SSF51306">
    <property type="entry name" value="LexA/Signal peptidase"/>
    <property type="match status" value="1"/>
</dbReference>
<accession>A0A6J6WC96</accession>
<dbReference type="AlphaFoldDB" id="A0A6J6WC96"/>
<dbReference type="GO" id="GO:0006465">
    <property type="term" value="P:signal peptide processing"/>
    <property type="evidence" value="ECO:0007669"/>
    <property type="project" value="InterPro"/>
</dbReference>
<dbReference type="GO" id="GO:0004252">
    <property type="term" value="F:serine-type endopeptidase activity"/>
    <property type="evidence" value="ECO:0007669"/>
    <property type="project" value="InterPro"/>
</dbReference>
<dbReference type="PROSITE" id="PS00761">
    <property type="entry name" value="SPASE_I_3"/>
    <property type="match status" value="1"/>
</dbReference>
<gene>
    <name evidence="8" type="ORF">UFOPK2958_00531</name>
</gene>
<dbReference type="GO" id="GO:0016020">
    <property type="term" value="C:membrane"/>
    <property type="evidence" value="ECO:0007669"/>
    <property type="project" value="InterPro"/>
</dbReference>
<comment type="similarity">
    <text evidence="2">Belongs to the peptidase S26 family.</text>
</comment>
<dbReference type="InterPro" id="IPR000223">
    <property type="entry name" value="Pept_S26A_signal_pept_1"/>
</dbReference>
<keyword evidence="4" id="KW-0645">Protease</keyword>
<dbReference type="EMBL" id="CAFAAB010000044">
    <property type="protein sequence ID" value="CAB4780914.1"/>
    <property type="molecule type" value="Genomic_DNA"/>
</dbReference>
<dbReference type="PROSITE" id="PS00501">
    <property type="entry name" value="SPASE_I_1"/>
    <property type="match status" value="1"/>
</dbReference>
<dbReference type="PRINTS" id="PR00727">
    <property type="entry name" value="LEADERPTASE"/>
</dbReference>
<dbReference type="InterPro" id="IPR019533">
    <property type="entry name" value="Peptidase_S26"/>
</dbReference>
<dbReference type="PANTHER" id="PTHR43390">
    <property type="entry name" value="SIGNAL PEPTIDASE I"/>
    <property type="match status" value="1"/>
</dbReference>
<dbReference type="NCBIfam" id="TIGR02227">
    <property type="entry name" value="sigpep_I_bact"/>
    <property type="match status" value="1"/>
</dbReference>
<dbReference type="InterPro" id="IPR019758">
    <property type="entry name" value="Pept_S26A_signal_pept_1_CS"/>
</dbReference>
<protein>
    <recommendedName>
        <fullName evidence="3">signal peptidase I</fullName>
        <ecNumber evidence="3">3.4.21.89</ecNumber>
    </recommendedName>
</protein>
<keyword evidence="6" id="KW-0812">Transmembrane</keyword>
<keyword evidence="6" id="KW-0472">Membrane</keyword>
<evidence type="ECO:0000256" key="4">
    <source>
        <dbReference type="ARBA" id="ARBA00022670"/>
    </source>
</evidence>
<comment type="catalytic activity">
    <reaction evidence="1">
        <text>Cleavage of hydrophobic, N-terminal signal or leader sequences from secreted and periplasmic proteins.</text>
        <dbReference type="EC" id="3.4.21.89"/>
    </reaction>
</comment>
<evidence type="ECO:0000256" key="6">
    <source>
        <dbReference type="SAM" id="Phobius"/>
    </source>
</evidence>
<feature type="domain" description="Peptidase S26" evidence="7">
    <location>
        <begin position="47"/>
        <end position="209"/>
    </location>
</feature>
<evidence type="ECO:0000313" key="8">
    <source>
        <dbReference type="EMBL" id="CAB4780914.1"/>
    </source>
</evidence>
<evidence type="ECO:0000259" key="7">
    <source>
        <dbReference type="Pfam" id="PF10502"/>
    </source>
</evidence>
<keyword evidence="6" id="KW-1133">Transmembrane helix</keyword>
<dbReference type="InterPro" id="IPR036286">
    <property type="entry name" value="LexA/Signal_pep-like_sf"/>
</dbReference>
<sequence length="217" mass="24326">MPRLGWSLVNDEQKHHVQKIVDEVHEAVEDASEQIAQTGKTLIRWIVEWLGIILVALSAAFLIRAYVFQTFYIPSVSMVPTLQVGDRIIVSKLSTAFGDINRGDVIVFKHPPREQCGGDTGPNSDLVKRIIGMPGDELTSRNNTIYVNGKKLVEHWQHDPNLGSDIGYVKVPEGQYFMMGDNRPSSCDSRMWGTLPKSLIVGKVVLRIWPLSHFGHP</sequence>
<evidence type="ECO:0000256" key="1">
    <source>
        <dbReference type="ARBA" id="ARBA00000677"/>
    </source>
</evidence>
<proteinExistence type="inferred from homology"/>
<evidence type="ECO:0000256" key="5">
    <source>
        <dbReference type="ARBA" id="ARBA00022801"/>
    </source>
</evidence>
<dbReference type="Pfam" id="PF10502">
    <property type="entry name" value="Peptidase_S26"/>
    <property type="match status" value="1"/>
</dbReference>
<name>A0A6J6WC96_9ZZZZ</name>
<dbReference type="InterPro" id="IPR019756">
    <property type="entry name" value="Pept_S26A_signal_pept_1_Ser-AS"/>
</dbReference>
<keyword evidence="5" id="KW-0378">Hydrolase</keyword>
<reference evidence="8" key="1">
    <citation type="submission" date="2020-05" db="EMBL/GenBank/DDBJ databases">
        <authorList>
            <person name="Chiriac C."/>
            <person name="Salcher M."/>
            <person name="Ghai R."/>
            <person name="Kavagutti S V."/>
        </authorList>
    </citation>
    <scope>NUCLEOTIDE SEQUENCE</scope>
</reference>
<organism evidence="8">
    <name type="scientific">freshwater metagenome</name>
    <dbReference type="NCBI Taxonomy" id="449393"/>
    <lineage>
        <taxon>unclassified sequences</taxon>
        <taxon>metagenomes</taxon>
        <taxon>ecological metagenomes</taxon>
    </lineage>
</organism>
<feature type="transmembrane region" description="Helical" evidence="6">
    <location>
        <begin position="49"/>
        <end position="68"/>
    </location>
</feature>
<dbReference type="CDD" id="cd06530">
    <property type="entry name" value="S26_SPase_I"/>
    <property type="match status" value="1"/>
</dbReference>